<dbReference type="STRING" id="180088.A0A1J8QKZ4"/>
<keyword evidence="1" id="KW-0547">Nucleotide-binding</keyword>
<evidence type="ECO:0000313" key="3">
    <source>
        <dbReference type="EMBL" id="OJA10090.1"/>
    </source>
</evidence>
<reference evidence="3 4" key="1">
    <citation type="submission" date="2016-03" db="EMBL/GenBank/DDBJ databases">
        <title>Comparative genomics of the ectomycorrhizal sister species Rhizopogon vinicolor and Rhizopogon vesiculosus (Basidiomycota: Boletales) reveals a divergence of the mating type B locus.</title>
        <authorList>
            <person name="Mujic A.B."/>
            <person name="Kuo A."/>
            <person name="Tritt A."/>
            <person name="Lipzen A."/>
            <person name="Chen C."/>
            <person name="Johnson J."/>
            <person name="Sharma A."/>
            <person name="Barry K."/>
            <person name="Grigoriev I.V."/>
            <person name="Spatafora J.W."/>
        </authorList>
    </citation>
    <scope>NUCLEOTIDE SEQUENCE [LARGE SCALE GENOMIC DNA]</scope>
    <source>
        <strain evidence="3 4">AM-OR11-056</strain>
    </source>
</reference>
<evidence type="ECO:0000313" key="4">
    <source>
        <dbReference type="Proteomes" id="UP000183567"/>
    </source>
</evidence>
<evidence type="ECO:0000256" key="2">
    <source>
        <dbReference type="ARBA" id="ARBA00022840"/>
    </source>
</evidence>
<accession>A0A1J8QKZ4</accession>
<protein>
    <submittedName>
        <fullName evidence="3">Uncharacterized protein</fullName>
    </submittedName>
</protein>
<dbReference type="InterPro" id="IPR029047">
    <property type="entry name" value="HSP70_peptide-bd_sf"/>
</dbReference>
<dbReference type="SUPFAM" id="SSF100920">
    <property type="entry name" value="Heat shock protein 70kD (HSP70), peptide-binding domain"/>
    <property type="match status" value="1"/>
</dbReference>
<comment type="caution">
    <text evidence="3">The sequence shown here is derived from an EMBL/GenBank/DDBJ whole genome shotgun (WGS) entry which is preliminary data.</text>
</comment>
<dbReference type="PRINTS" id="PR00301">
    <property type="entry name" value="HEATSHOCK70"/>
</dbReference>
<name>A0A1J8QKZ4_9AGAM</name>
<organism evidence="3 4">
    <name type="scientific">Rhizopogon vesiculosus</name>
    <dbReference type="NCBI Taxonomy" id="180088"/>
    <lineage>
        <taxon>Eukaryota</taxon>
        <taxon>Fungi</taxon>
        <taxon>Dikarya</taxon>
        <taxon>Basidiomycota</taxon>
        <taxon>Agaricomycotina</taxon>
        <taxon>Agaricomycetes</taxon>
        <taxon>Agaricomycetidae</taxon>
        <taxon>Boletales</taxon>
        <taxon>Suillineae</taxon>
        <taxon>Rhizopogonaceae</taxon>
        <taxon>Rhizopogon</taxon>
    </lineage>
</organism>
<dbReference type="Gene3D" id="2.60.34.10">
    <property type="entry name" value="Substrate Binding Domain Of DNAk, Chain A, domain 1"/>
    <property type="match status" value="1"/>
</dbReference>
<dbReference type="Proteomes" id="UP000183567">
    <property type="component" value="Unassembled WGS sequence"/>
</dbReference>
<dbReference type="GO" id="GO:0005524">
    <property type="term" value="F:ATP binding"/>
    <property type="evidence" value="ECO:0007669"/>
    <property type="project" value="UniProtKB-KW"/>
</dbReference>
<keyword evidence="2" id="KW-0067">ATP-binding</keyword>
<dbReference type="AlphaFoldDB" id="A0A1J8QKZ4"/>
<gene>
    <name evidence="3" type="ORF">AZE42_12804</name>
</gene>
<dbReference type="OrthoDB" id="3196168at2759"/>
<dbReference type="InterPro" id="IPR013126">
    <property type="entry name" value="Hsp_70_fam"/>
</dbReference>
<keyword evidence="4" id="KW-1185">Reference proteome</keyword>
<proteinExistence type="predicted"/>
<dbReference type="EMBL" id="LVVM01005618">
    <property type="protein sequence ID" value="OJA10090.1"/>
    <property type="molecule type" value="Genomic_DNA"/>
</dbReference>
<dbReference type="PANTHER" id="PTHR19375">
    <property type="entry name" value="HEAT SHOCK PROTEIN 70KDA"/>
    <property type="match status" value="1"/>
</dbReference>
<evidence type="ECO:0000256" key="1">
    <source>
        <dbReference type="ARBA" id="ARBA00022741"/>
    </source>
</evidence>
<dbReference type="Pfam" id="PF00012">
    <property type="entry name" value="HSP70"/>
    <property type="match status" value="1"/>
</dbReference>
<sequence length="84" mass="9158">MHLNTLESVEKVLWNSKVDKGNVHKIILKPNKSINPDEAIAYGVAIQTIILSSDTSENTQDLLLLDVTPLSLSIEISGGVFDVI</sequence>
<dbReference type="GO" id="GO:0140662">
    <property type="term" value="F:ATP-dependent protein folding chaperone"/>
    <property type="evidence" value="ECO:0007669"/>
    <property type="project" value="InterPro"/>
</dbReference>